<dbReference type="InterPro" id="IPR028082">
    <property type="entry name" value="Peripla_BP_I"/>
</dbReference>
<keyword evidence="6" id="KW-0449">Lipoprotein</keyword>
<gene>
    <name evidence="9" type="ORF">U27_03033</name>
</gene>
<dbReference type="STRING" id="1499967.U27_03033"/>
<proteinExistence type="inferred from homology"/>
<sequence length="334" mass="36342">MSKFAKFVISCLLIAGLACCGWTAADAKPLRVALVLPDVITDLSWNAVAYQGLEAASKELGFEFTYQERVADADVERVLRDYAEQGYDFILAESFNYQDATVRVAQDYPNLKFATATGFKTKEAGFDDVPDNHAVYDWPAHQVGYLTGMLAAYMSKNQHVGFVGGYEVPDIVRQAEGFKDGARAVNPDVKIGVIYTGSWVDTVKGQEAAISLLDLGADVIGQAADGPGVGAILACQSRGAYAIGYVADQNHVAPKHVITSVMLVKKTAYLNMIQDIMDGKFASKAYLFDYLQGGVDLAPYHDLVSEDIQQKIEQAKQDILSGKIVVEERLEATK</sequence>
<feature type="chain" id="PRO_5001755329" evidence="7">
    <location>
        <begin position="28"/>
        <end position="334"/>
    </location>
</feature>
<dbReference type="EMBL" id="DF820464">
    <property type="protein sequence ID" value="GAK56071.1"/>
    <property type="molecule type" value="Genomic_DNA"/>
</dbReference>
<dbReference type="PANTHER" id="PTHR34296:SF2">
    <property type="entry name" value="ABC TRANSPORTER GUANOSINE-BINDING PROTEIN NUPN"/>
    <property type="match status" value="1"/>
</dbReference>
<dbReference type="HOGENOM" id="CLU_038813_0_0_0"/>
<dbReference type="PROSITE" id="PS51257">
    <property type="entry name" value="PROKAR_LIPOPROTEIN"/>
    <property type="match status" value="1"/>
</dbReference>
<evidence type="ECO:0000256" key="3">
    <source>
        <dbReference type="ARBA" id="ARBA00022475"/>
    </source>
</evidence>
<dbReference type="Proteomes" id="UP000030661">
    <property type="component" value="Unassembled WGS sequence"/>
</dbReference>
<dbReference type="InterPro" id="IPR050957">
    <property type="entry name" value="BMP_lipoprotein"/>
</dbReference>
<feature type="signal peptide" evidence="7">
    <location>
        <begin position="1"/>
        <end position="27"/>
    </location>
</feature>
<evidence type="ECO:0000313" key="10">
    <source>
        <dbReference type="Proteomes" id="UP000030661"/>
    </source>
</evidence>
<evidence type="ECO:0000256" key="7">
    <source>
        <dbReference type="SAM" id="SignalP"/>
    </source>
</evidence>
<dbReference type="eggNOG" id="COG1744">
    <property type="taxonomic scope" value="Bacteria"/>
</dbReference>
<protein>
    <submittedName>
        <fullName evidence="9">Nucleoside-binding protein</fullName>
    </submittedName>
</protein>
<comment type="similarity">
    <text evidence="2">Belongs to the BMP lipoprotein family.</text>
</comment>
<evidence type="ECO:0000259" key="8">
    <source>
        <dbReference type="Pfam" id="PF02608"/>
    </source>
</evidence>
<evidence type="ECO:0000256" key="4">
    <source>
        <dbReference type="ARBA" id="ARBA00022729"/>
    </source>
</evidence>
<dbReference type="GO" id="GO:0005886">
    <property type="term" value="C:plasma membrane"/>
    <property type="evidence" value="ECO:0007669"/>
    <property type="project" value="UniProtKB-SubCell"/>
</dbReference>
<dbReference type="AlphaFoldDB" id="A0A081BUR6"/>
<dbReference type="Pfam" id="PF02608">
    <property type="entry name" value="Bmp"/>
    <property type="match status" value="1"/>
</dbReference>
<organism evidence="9">
    <name type="scientific">Vecturithrix granuli</name>
    <dbReference type="NCBI Taxonomy" id="1499967"/>
    <lineage>
        <taxon>Bacteria</taxon>
        <taxon>Candidatus Moduliflexota</taxon>
        <taxon>Candidatus Vecturitrichia</taxon>
        <taxon>Candidatus Vecturitrichales</taxon>
        <taxon>Candidatus Vecturitrichaceae</taxon>
        <taxon>Candidatus Vecturithrix</taxon>
    </lineage>
</organism>
<name>A0A081BUR6_VECG1</name>
<dbReference type="Gene3D" id="3.40.50.2300">
    <property type="match status" value="2"/>
</dbReference>
<keyword evidence="5" id="KW-0472">Membrane</keyword>
<evidence type="ECO:0000256" key="5">
    <source>
        <dbReference type="ARBA" id="ARBA00023136"/>
    </source>
</evidence>
<keyword evidence="4 7" id="KW-0732">Signal</keyword>
<reference evidence="9" key="1">
    <citation type="journal article" date="2015" name="PeerJ">
        <title>First genomic representation of candidate bacterial phylum KSB3 points to enhanced environmental sensing as a trigger of wastewater bulking.</title>
        <authorList>
            <person name="Sekiguchi Y."/>
            <person name="Ohashi A."/>
            <person name="Parks D.H."/>
            <person name="Yamauchi T."/>
            <person name="Tyson G.W."/>
            <person name="Hugenholtz P."/>
        </authorList>
    </citation>
    <scope>NUCLEOTIDE SEQUENCE [LARGE SCALE GENOMIC DNA]</scope>
</reference>
<comment type="subcellular location">
    <subcellularLocation>
        <location evidence="1">Cell membrane</location>
        <topology evidence="1">Lipid-anchor</topology>
    </subcellularLocation>
</comment>
<keyword evidence="3" id="KW-1003">Cell membrane</keyword>
<evidence type="ECO:0000313" key="9">
    <source>
        <dbReference type="EMBL" id="GAK56071.1"/>
    </source>
</evidence>
<evidence type="ECO:0000256" key="6">
    <source>
        <dbReference type="ARBA" id="ARBA00023288"/>
    </source>
</evidence>
<evidence type="ECO:0000256" key="2">
    <source>
        <dbReference type="ARBA" id="ARBA00008610"/>
    </source>
</evidence>
<feature type="domain" description="ABC transporter substrate-binding protein PnrA-like" evidence="8">
    <location>
        <begin position="31"/>
        <end position="328"/>
    </location>
</feature>
<dbReference type="CDD" id="cd06304">
    <property type="entry name" value="PBP1_BmpA_Med_PnrA-like"/>
    <property type="match status" value="1"/>
</dbReference>
<dbReference type="PANTHER" id="PTHR34296">
    <property type="entry name" value="TRANSCRIPTIONAL ACTIVATOR PROTEIN MED"/>
    <property type="match status" value="1"/>
</dbReference>
<keyword evidence="10" id="KW-1185">Reference proteome</keyword>
<accession>A0A081BUR6</accession>
<dbReference type="SUPFAM" id="SSF53822">
    <property type="entry name" value="Periplasmic binding protein-like I"/>
    <property type="match status" value="1"/>
</dbReference>
<evidence type="ECO:0000256" key="1">
    <source>
        <dbReference type="ARBA" id="ARBA00004193"/>
    </source>
</evidence>
<dbReference type="InterPro" id="IPR003760">
    <property type="entry name" value="PnrA-like"/>
</dbReference>